<keyword evidence="5 12" id="KW-0812">Transmembrane</keyword>
<feature type="transmembrane region" description="Helical" evidence="12">
    <location>
        <begin position="292"/>
        <end position="317"/>
    </location>
</feature>
<feature type="region of interest" description="Disordered" evidence="13">
    <location>
        <begin position="379"/>
        <end position="406"/>
    </location>
</feature>
<dbReference type="GO" id="GO:0005921">
    <property type="term" value="C:gap junction"/>
    <property type="evidence" value="ECO:0007669"/>
    <property type="project" value="UniProtKB-SubCell"/>
</dbReference>
<keyword evidence="3 12" id="KW-0813">Transport</keyword>
<protein>
    <recommendedName>
        <fullName evidence="12">Innexin</fullName>
    </recommendedName>
</protein>
<evidence type="ECO:0000256" key="3">
    <source>
        <dbReference type="ARBA" id="ARBA00022448"/>
    </source>
</evidence>
<keyword evidence="7" id="KW-0965">Cell junction</keyword>
<evidence type="ECO:0000256" key="6">
    <source>
        <dbReference type="ARBA" id="ARBA00022868"/>
    </source>
</evidence>
<dbReference type="GO" id="GO:0007602">
    <property type="term" value="P:phototransduction"/>
    <property type="evidence" value="ECO:0007669"/>
    <property type="project" value="TreeGrafter"/>
</dbReference>
<evidence type="ECO:0000256" key="2">
    <source>
        <dbReference type="ARBA" id="ARBA00004651"/>
    </source>
</evidence>
<evidence type="ECO:0000313" key="14">
    <source>
        <dbReference type="EMBL" id="CAG6491412.1"/>
    </source>
</evidence>
<keyword evidence="9 12" id="KW-0406">Ion transport</keyword>
<evidence type="ECO:0000256" key="4">
    <source>
        <dbReference type="ARBA" id="ARBA00022475"/>
    </source>
</evidence>
<reference evidence="14" key="1">
    <citation type="submission" date="2021-05" db="EMBL/GenBank/DDBJ databases">
        <authorList>
            <person name="Alioto T."/>
            <person name="Alioto T."/>
            <person name="Gomez Garrido J."/>
        </authorList>
    </citation>
    <scope>NUCLEOTIDE SEQUENCE</scope>
</reference>
<organism evidence="14">
    <name type="scientific">Culex pipiens</name>
    <name type="common">House mosquito</name>
    <dbReference type="NCBI Taxonomy" id="7175"/>
    <lineage>
        <taxon>Eukaryota</taxon>
        <taxon>Metazoa</taxon>
        <taxon>Ecdysozoa</taxon>
        <taxon>Arthropoda</taxon>
        <taxon>Hexapoda</taxon>
        <taxon>Insecta</taxon>
        <taxon>Pterygota</taxon>
        <taxon>Neoptera</taxon>
        <taxon>Endopterygota</taxon>
        <taxon>Diptera</taxon>
        <taxon>Nematocera</taxon>
        <taxon>Culicoidea</taxon>
        <taxon>Culicidae</taxon>
        <taxon>Culicinae</taxon>
        <taxon>Culicini</taxon>
        <taxon>Culex</taxon>
        <taxon>Culex</taxon>
    </lineage>
</organism>
<evidence type="ECO:0000256" key="11">
    <source>
        <dbReference type="ARBA" id="ARBA00023303"/>
    </source>
</evidence>
<dbReference type="PRINTS" id="PR01262">
    <property type="entry name" value="INNEXIN"/>
</dbReference>
<evidence type="ECO:0000256" key="13">
    <source>
        <dbReference type="SAM" id="MobiDB-lite"/>
    </source>
</evidence>
<keyword evidence="6" id="KW-0303">Gap junction</keyword>
<feature type="compositionally biased region" description="Polar residues" evidence="13">
    <location>
        <begin position="379"/>
        <end position="388"/>
    </location>
</feature>
<dbReference type="GO" id="GO:0005243">
    <property type="term" value="F:gap junction channel activity"/>
    <property type="evidence" value="ECO:0007669"/>
    <property type="project" value="TreeGrafter"/>
</dbReference>
<keyword evidence="11 12" id="KW-0407">Ion channel</keyword>
<dbReference type="InterPro" id="IPR000990">
    <property type="entry name" value="Innexin"/>
</dbReference>
<dbReference type="PROSITE" id="PS51013">
    <property type="entry name" value="PANNEXIN"/>
    <property type="match status" value="1"/>
</dbReference>
<evidence type="ECO:0000256" key="7">
    <source>
        <dbReference type="ARBA" id="ARBA00022949"/>
    </source>
</evidence>
<comment type="subcellular location">
    <subcellularLocation>
        <location evidence="1">Cell junction</location>
        <location evidence="1">Gap junction</location>
    </subcellularLocation>
    <subcellularLocation>
        <location evidence="2 12">Cell membrane</location>
        <topology evidence="2 12">Multi-pass membrane protein</topology>
    </subcellularLocation>
</comment>
<sequence>MLNTFSVLSPHLKFKNKFVSINNLAFKFHYRVTFTILLVCTLLVTSRQYIGEHIRCITGGSIPEHVINTFCFFTTTFTVVNHFNETALQEQSIPHPGVGHMHPEDTVKHHAYYQWVPFILFLQAIMFYAPHYVWRTMEGGKIKNLVDGLRMVEISRYYNEDKNITFPSKYTLYSRSELDRKIGIVQSAFRKHLRINHMWASKHVFCETLNLVNVLAQVYFTNYFLGGRFYHLGFDFLEEDFTGTMDVLDTVFPKVTKCHFHKYGPSGTIQKHDALCVMALNVINEKIFTFLWFWYGILIAISILALLWRLITFYLHGRSTKFNELVFSFAWPGTLDFHGIRAITTNFSFSDWLFLYYLARNMDRQIFVALFRGIVSGTTTELDSPKSIQSDEEEDFGSKSTPAASQLLVVEVPENGEDKMG</sequence>
<proteinExistence type="inferred from homology"/>
<keyword evidence="8 12" id="KW-1133">Transmembrane helix</keyword>
<evidence type="ECO:0000256" key="9">
    <source>
        <dbReference type="ARBA" id="ARBA00023065"/>
    </source>
</evidence>
<dbReference type="AlphaFoldDB" id="A0A8D8G010"/>
<evidence type="ECO:0000256" key="12">
    <source>
        <dbReference type="RuleBase" id="RU010713"/>
    </source>
</evidence>
<dbReference type="EMBL" id="HBUE01118556">
    <property type="protein sequence ID" value="CAG6491412.1"/>
    <property type="molecule type" value="Transcribed_RNA"/>
</dbReference>
<dbReference type="PANTHER" id="PTHR11893:SF38">
    <property type="entry name" value="INNEXIN INX7"/>
    <property type="match status" value="1"/>
</dbReference>
<evidence type="ECO:0000256" key="10">
    <source>
        <dbReference type="ARBA" id="ARBA00023136"/>
    </source>
</evidence>
<dbReference type="EMBL" id="HBUE01210102">
    <property type="protein sequence ID" value="CAG6534082.1"/>
    <property type="molecule type" value="Transcribed_RNA"/>
</dbReference>
<feature type="transmembrane region" description="Helical" evidence="12">
    <location>
        <begin position="337"/>
        <end position="358"/>
    </location>
</feature>
<dbReference type="Pfam" id="PF00876">
    <property type="entry name" value="Innexin"/>
    <property type="match status" value="1"/>
</dbReference>
<name>A0A8D8G010_CULPI</name>
<gene>
    <name evidence="12" type="primary">inx</name>
</gene>
<feature type="transmembrane region" description="Helical" evidence="12">
    <location>
        <begin position="66"/>
        <end position="83"/>
    </location>
</feature>
<comment type="similarity">
    <text evidence="12">Belongs to the pannexin family.</text>
</comment>
<dbReference type="EMBL" id="HBUE01316517">
    <property type="protein sequence ID" value="CAG6585982.1"/>
    <property type="molecule type" value="Transcribed_RNA"/>
</dbReference>
<evidence type="ECO:0000256" key="1">
    <source>
        <dbReference type="ARBA" id="ARBA00004610"/>
    </source>
</evidence>
<keyword evidence="4" id="KW-1003">Cell membrane</keyword>
<comment type="caution">
    <text evidence="12">Lacks conserved residue(s) required for the propagation of feature annotation.</text>
</comment>
<dbReference type="GO" id="GO:0034220">
    <property type="term" value="P:monoatomic ion transmembrane transport"/>
    <property type="evidence" value="ECO:0007669"/>
    <property type="project" value="UniProtKB-KW"/>
</dbReference>
<comment type="function">
    <text evidence="12">Structural component of the gap junctions.</text>
</comment>
<evidence type="ECO:0000256" key="5">
    <source>
        <dbReference type="ARBA" id="ARBA00022692"/>
    </source>
</evidence>
<evidence type="ECO:0000256" key="8">
    <source>
        <dbReference type="ARBA" id="ARBA00022989"/>
    </source>
</evidence>
<keyword evidence="10 12" id="KW-0472">Membrane</keyword>
<accession>A0A8D8G010</accession>
<dbReference type="GO" id="GO:0005886">
    <property type="term" value="C:plasma membrane"/>
    <property type="evidence" value="ECO:0007669"/>
    <property type="project" value="UniProtKB-SubCell"/>
</dbReference>
<dbReference type="PANTHER" id="PTHR11893">
    <property type="entry name" value="INNEXIN"/>
    <property type="match status" value="1"/>
</dbReference>
<feature type="transmembrane region" description="Helical" evidence="12">
    <location>
        <begin position="112"/>
        <end position="134"/>
    </location>
</feature>
<feature type="transmembrane region" description="Helical" evidence="12">
    <location>
        <begin position="28"/>
        <end position="45"/>
    </location>
</feature>